<proteinExistence type="predicted"/>
<keyword evidence="2" id="KW-1185">Reference proteome</keyword>
<dbReference type="AlphaFoldDB" id="A0A068NPF0"/>
<dbReference type="EMBL" id="CP007139">
    <property type="protein sequence ID" value="AIE85326.1"/>
    <property type="molecule type" value="Genomic_DNA"/>
</dbReference>
<reference evidence="1 2" key="1">
    <citation type="journal article" date="2014" name="PLoS ONE">
        <title>The first complete genome sequence of the class fimbriimonadia in the phylum armatimonadetes.</title>
        <authorList>
            <person name="Hu Z.Y."/>
            <person name="Wang Y.Z."/>
            <person name="Im W.T."/>
            <person name="Wang S.Y."/>
            <person name="Zhao G.P."/>
            <person name="Zheng H.J."/>
            <person name="Quan Z.X."/>
        </authorList>
    </citation>
    <scope>NUCLEOTIDE SEQUENCE [LARGE SCALE GENOMIC DNA]</scope>
    <source>
        <strain evidence="1">Gsoil 348</strain>
    </source>
</reference>
<dbReference type="OrthoDB" id="249920at2"/>
<organism evidence="1 2">
    <name type="scientific">Fimbriimonas ginsengisoli Gsoil 348</name>
    <dbReference type="NCBI Taxonomy" id="661478"/>
    <lineage>
        <taxon>Bacteria</taxon>
        <taxon>Bacillati</taxon>
        <taxon>Armatimonadota</taxon>
        <taxon>Fimbriimonadia</taxon>
        <taxon>Fimbriimonadales</taxon>
        <taxon>Fimbriimonadaceae</taxon>
        <taxon>Fimbriimonas</taxon>
    </lineage>
</organism>
<evidence type="ECO:0008006" key="3">
    <source>
        <dbReference type="Google" id="ProtNLM"/>
    </source>
</evidence>
<name>A0A068NPF0_FIMGI</name>
<dbReference type="KEGG" id="fgi:OP10G_1958"/>
<evidence type="ECO:0000313" key="1">
    <source>
        <dbReference type="EMBL" id="AIE85326.1"/>
    </source>
</evidence>
<dbReference type="RefSeq" id="WP_038472917.1">
    <property type="nucleotide sequence ID" value="NZ_CP007139.1"/>
</dbReference>
<sequence>MEITYPRPEVTRSKPAIRRVVQVVVLGLVLLLLASILVPVSAGGGGSPKTACLSNLKQLSMAASMYAQDFDRLPRFGTWIEDLNPYDKSTQILTCPVLKEQGKRFGYGLNGLLPQQGTDFEDWNDTPLFLETSWLAPNALVYSPISTTRHGGGGSAFFAMVTRSGGTRLTSKDCA</sequence>
<evidence type="ECO:0000313" key="2">
    <source>
        <dbReference type="Proteomes" id="UP000027982"/>
    </source>
</evidence>
<dbReference type="HOGENOM" id="CLU_1530346_0_0_0"/>
<gene>
    <name evidence="1" type="ORF">OP10G_1958</name>
</gene>
<accession>A0A068NPF0</accession>
<protein>
    <recommendedName>
        <fullName evidence="3">DUF1559 domain-containing protein</fullName>
    </recommendedName>
</protein>
<dbReference type="Proteomes" id="UP000027982">
    <property type="component" value="Chromosome"/>
</dbReference>